<feature type="transmembrane region" description="Helical" evidence="2">
    <location>
        <begin position="359"/>
        <end position="381"/>
    </location>
</feature>
<feature type="transmembrane region" description="Helical" evidence="2">
    <location>
        <begin position="524"/>
        <end position="544"/>
    </location>
</feature>
<evidence type="ECO:0000256" key="2">
    <source>
        <dbReference type="SAM" id="Phobius"/>
    </source>
</evidence>
<dbReference type="Gene3D" id="1.20.1250.20">
    <property type="entry name" value="MFS general substrate transporter like domains"/>
    <property type="match status" value="1"/>
</dbReference>
<dbReference type="SUPFAM" id="SSF103473">
    <property type="entry name" value="MFS general substrate transporter"/>
    <property type="match status" value="1"/>
</dbReference>
<dbReference type="PANTHER" id="PTHR11328">
    <property type="entry name" value="MAJOR FACILITATOR SUPERFAMILY DOMAIN-CONTAINING PROTEIN"/>
    <property type="match status" value="1"/>
</dbReference>
<feature type="transmembrane region" description="Helical" evidence="2">
    <location>
        <begin position="253"/>
        <end position="272"/>
    </location>
</feature>
<dbReference type="InterPro" id="IPR036259">
    <property type="entry name" value="MFS_trans_sf"/>
</dbReference>
<dbReference type="Proteomes" id="UP001497525">
    <property type="component" value="Unassembled WGS sequence"/>
</dbReference>
<reference evidence="3" key="1">
    <citation type="submission" date="2024-06" db="EMBL/GenBank/DDBJ databases">
        <authorList>
            <person name="Liu X."/>
            <person name="Lenzi L."/>
            <person name="Haldenby T S."/>
            <person name="Uol C."/>
        </authorList>
    </citation>
    <scope>NUCLEOTIDE SEQUENCE</scope>
</reference>
<feature type="transmembrane region" description="Helical" evidence="2">
    <location>
        <begin position="424"/>
        <end position="445"/>
    </location>
</feature>
<feature type="transmembrane region" description="Helical" evidence="2">
    <location>
        <begin position="149"/>
        <end position="173"/>
    </location>
</feature>
<feature type="transmembrane region" description="Helical" evidence="2">
    <location>
        <begin position="185"/>
        <end position="205"/>
    </location>
</feature>
<dbReference type="EMBL" id="CAXLJL010000323">
    <property type="protein sequence ID" value="CAL5136458.1"/>
    <property type="molecule type" value="Genomic_DNA"/>
</dbReference>
<proteinExistence type="inferred from homology"/>
<dbReference type="InterPro" id="IPR039672">
    <property type="entry name" value="MFS_2"/>
</dbReference>
<organism evidence="3 4">
    <name type="scientific">Calicophoron daubneyi</name>
    <name type="common">Rumen fluke</name>
    <name type="synonym">Paramphistomum daubneyi</name>
    <dbReference type="NCBI Taxonomy" id="300641"/>
    <lineage>
        <taxon>Eukaryota</taxon>
        <taxon>Metazoa</taxon>
        <taxon>Spiralia</taxon>
        <taxon>Lophotrochozoa</taxon>
        <taxon>Platyhelminthes</taxon>
        <taxon>Trematoda</taxon>
        <taxon>Digenea</taxon>
        <taxon>Plagiorchiida</taxon>
        <taxon>Pronocephalata</taxon>
        <taxon>Paramphistomoidea</taxon>
        <taxon>Paramphistomidae</taxon>
        <taxon>Calicophoron</taxon>
    </lineage>
</organism>
<evidence type="ECO:0000256" key="1">
    <source>
        <dbReference type="ARBA" id="ARBA00008335"/>
    </source>
</evidence>
<gene>
    <name evidence="3" type="ORF">CDAUBV1_LOCUS10548</name>
</gene>
<evidence type="ECO:0008006" key="5">
    <source>
        <dbReference type="Google" id="ProtNLM"/>
    </source>
</evidence>
<name>A0AAV2TJ03_CALDB</name>
<dbReference type="GO" id="GO:0008643">
    <property type="term" value="P:carbohydrate transport"/>
    <property type="evidence" value="ECO:0007669"/>
    <property type="project" value="InterPro"/>
</dbReference>
<dbReference type="PANTHER" id="PTHR11328:SF28">
    <property type="entry name" value="MAJOR FACILITATOR SUPERFAMILY DOMAIN-CONTAINING PROTEIN 12"/>
    <property type="match status" value="1"/>
</dbReference>
<feature type="transmembrane region" description="Helical" evidence="2">
    <location>
        <begin position="451"/>
        <end position="475"/>
    </location>
</feature>
<feature type="transmembrane region" description="Helical" evidence="2">
    <location>
        <begin position="112"/>
        <end position="129"/>
    </location>
</feature>
<evidence type="ECO:0000313" key="3">
    <source>
        <dbReference type="EMBL" id="CAL5136458.1"/>
    </source>
</evidence>
<accession>A0AAV2TJ03</accession>
<keyword evidence="2" id="KW-1133">Transmembrane helix</keyword>
<protein>
    <recommendedName>
        <fullName evidence="5">Solute carrier family 40 protein</fullName>
    </recommendedName>
</protein>
<dbReference type="GO" id="GO:0005886">
    <property type="term" value="C:plasma membrane"/>
    <property type="evidence" value="ECO:0007669"/>
    <property type="project" value="TreeGrafter"/>
</dbReference>
<keyword evidence="2" id="KW-0812">Transmembrane</keyword>
<keyword evidence="2" id="KW-0472">Membrane</keyword>
<feature type="transmembrane region" description="Helical" evidence="2">
    <location>
        <begin position="487"/>
        <end position="512"/>
    </location>
</feature>
<comment type="similarity">
    <text evidence="1">Belongs to the major facilitator superfamily.</text>
</comment>
<dbReference type="GO" id="GO:0015293">
    <property type="term" value="F:symporter activity"/>
    <property type="evidence" value="ECO:0007669"/>
    <property type="project" value="InterPro"/>
</dbReference>
<feature type="transmembrane region" description="Helical" evidence="2">
    <location>
        <begin position="393"/>
        <end position="412"/>
    </location>
</feature>
<evidence type="ECO:0000313" key="4">
    <source>
        <dbReference type="Proteomes" id="UP001497525"/>
    </source>
</evidence>
<sequence length="553" mass="61006">MRWITRISYGVGQMQKDLVGDVINIFILLYLEKCLEIGTIQVGTLLLFGQVINAVSTPLIGVLSDQAALLVSEESVFSDELETQQQKKSCWQRLVSCLAKCRNKLSPRRRKALHLYGSLAMTICLPLLFGQPRSFGSLPLWSKLLISGVLFMFIQLGWAAVQIAHLTLLNYLTNEPSERVLLVSLRYFFGSTADISSFLLSYLFLSGSVERTISKGSTTELVIRSNVTSAVGDGLQVNQTAGTSSITVEDMPLIRNITLALVIYGLLPVTLFQCFVPERAQWDDDEKSATNAPDEPIEIPAHIVRNPDEFTSIASGIQDLGLSHSRAIARSLDSKDYDFGVNKPTEILRWYGWFAKPRFWICCCTFSSIRVGIALALLYLSPFLLNTLEMEKSSIALVPLATFVCCLLATMVQSKISKCLGRVGNASIGIVFALSYCIMVFFCEAGGTNRAMVYCAAGLLGVGSAFSYVLAIVVISDMIGTSQVNTAAFVQGFASLFDKIFQGILVQIIQLAVPRLSYRHVETYIVGSLILLGGLCSIFDWYHWNSKRSRTTK</sequence>
<comment type="caution">
    <text evidence="3">The sequence shown here is derived from an EMBL/GenBank/DDBJ whole genome shotgun (WGS) entry which is preliminary data.</text>
</comment>
<dbReference type="AlphaFoldDB" id="A0AAV2TJ03"/>